<dbReference type="Proteomes" id="UP000316473">
    <property type="component" value="Chromosome"/>
</dbReference>
<name>A0A4Y1YN53_9PROT</name>
<organism evidence="3 4">
    <name type="scientific">Nitrosomonas stercoris</name>
    <dbReference type="NCBI Taxonomy" id="1444684"/>
    <lineage>
        <taxon>Bacteria</taxon>
        <taxon>Pseudomonadati</taxon>
        <taxon>Pseudomonadota</taxon>
        <taxon>Betaproteobacteria</taxon>
        <taxon>Nitrosomonadales</taxon>
        <taxon>Nitrosomonadaceae</taxon>
        <taxon>Nitrosomonas</taxon>
    </lineage>
</organism>
<sequence>MKYRFTRAASSFLCATVVGVSAPGFASELIFDTTNGIAKLDGAALSSINGTGFNYHVTDQGLGQFIFGGNLDLSSFDTVKGTGDRGVSLLVVGDVHIGENTTIDVSAAETPKRYLGSAGGPGGGTGGDGGLGGTGGLGGAGGAEHKLEQINRNGGPGSDYIREDGTNSEVGIGPGENGKKGIDGADGLAGHMGNPGAVGQDGGSGTGNYTVAAGGAPGIMRTTP</sequence>
<reference evidence="3 4" key="1">
    <citation type="submission" date="2019-06" db="EMBL/GenBank/DDBJ databases">
        <title>Nitrosomonas stercoris KYUHI-S whole genome shotgun sequence.</title>
        <authorList>
            <person name="Nakagawa T."/>
            <person name="Tsuchiya Y."/>
            <person name="Takahashi R."/>
        </authorList>
    </citation>
    <scope>NUCLEOTIDE SEQUENCE [LARGE SCALE GENOMIC DNA]</scope>
    <source>
        <strain evidence="3 4">KYUHI-S</strain>
    </source>
</reference>
<evidence type="ECO:0000313" key="4">
    <source>
        <dbReference type="Proteomes" id="UP000316473"/>
    </source>
</evidence>
<gene>
    <name evidence="3" type="ORF">Nstercoris_01720</name>
</gene>
<accession>A0A4Y1YN53</accession>
<keyword evidence="2" id="KW-0732">Signal</keyword>
<dbReference type="KEGG" id="nst:Nstercoris_01720"/>
<feature type="compositionally biased region" description="Gly residues" evidence="1">
    <location>
        <begin position="117"/>
        <end position="142"/>
    </location>
</feature>
<protein>
    <submittedName>
        <fullName evidence="3">Uncharacterized protein</fullName>
    </submittedName>
</protein>
<evidence type="ECO:0000256" key="2">
    <source>
        <dbReference type="SAM" id="SignalP"/>
    </source>
</evidence>
<feature type="signal peptide" evidence="2">
    <location>
        <begin position="1"/>
        <end position="26"/>
    </location>
</feature>
<evidence type="ECO:0000256" key="1">
    <source>
        <dbReference type="SAM" id="MobiDB-lite"/>
    </source>
</evidence>
<dbReference type="AlphaFoldDB" id="A0A4Y1YN53"/>
<proteinExistence type="predicted"/>
<evidence type="ECO:0000313" key="3">
    <source>
        <dbReference type="EMBL" id="BBL35454.1"/>
    </source>
</evidence>
<feature type="chain" id="PRO_5021494865" evidence="2">
    <location>
        <begin position="27"/>
        <end position="224"/>
    </location>
</feature>
<keyword evidence="4" id="KW-1185">Reference proteome</keyword>
<dbReference type="EMBL" id="AP019755">
    <property type="protein sequence ID" value="BBL35454.1"/>
    <property type="molecule type" value="Genomic_DNA"/>
</dbReference>
<feature type="region of interest" description="Disordered" evidence="1">
    <location>
        <begin position="114"/>
        <end position="143"/>
    </location>
</feature>